<dbReference type="GO" id="GO:0015297">
    <property type="term" value="F:antiporter activity"/>
    <property type="evidence" value="ECO:0007669"/>
    <property type="project" value="UniProtKB-KW"/>
</dbReference>
<name>A0A411YIK2_9ACTN</name>
<protein>
    <recommendedName>
        <fullName evidence="12">Tetracycline resistance protein</fullName>
    </recommendedName>
</protein>
<feature type="domain" description="Major facilitator superfamily (MFS) profile" evidence="14">
    <location>
        <begin position="4"/>
        <end position="436"/>
    </location>
</feature>
<feature type="transmembrane region" description="Helical" evidence="13">
    <location>
        <begin position="323"/>
        <end position="342"/>
    </location>
</feature>
<dbReference type="EMBL" id="CP036402">
    <property type="protein sequence ID" value="QBI20959.1"/>
    <property type="molecule type" value="Genomic_DNA"/>
</dbReference>
<evidence type="ECO:0000256" key="4">
    <source>
        <dbReference type="ARBA" id="ARBA00022449"/>
    </source>
</evidence>
<dbReference type="GO" id="GO:0005886">
    <property type="term" value="C:plasma membrane"/>
    <property type="evidence" value="ECO:0007669"/>
    <property type="project" value="UniProtKB-SubCell"/>
</dbReference>
<feature type="transmembrane region" description="Helical" evidence="13">
    <location>
        <begin position="97"/>
        <end position="118"/>
    </location>
</feature>
<feature type="transmembrane region" description="Helical" evidence="13">
    <location>
        <begin position="158"/>
        <end position="180"/>
    </location>
</feature>
<keyword evidence="4" id="KW-0813">Transport</keyword>
<gene>
    <name evidence="15" type="ORF">ER308_16185</name>
</gene>
<keyword evidence="8 13" id="KW-1133">Transmembrane helix</keyword>
<keyword evidence="5" id="KW-1003">Cell membrane</keyword>
<feature type="transmembrane region" description="Helical" evidence="13">
    <location>
        <begin position="348"/>
        <end position="370"/>
    </location>
</feature>
<dbReference type="Gene3D" id="1.20.1720.10">
    <property type="entry name" value="Multidrug resistance protein D"/>
    <property type="match status" value="1"/>
</dbReference>
<evidence type="ECO:0000256" key="11">
    <source>
        <dbReference type="ARBA" id="ARBA00023251"/>
    </source>
</evidence>
<dbReference type="PRINTS" id="PR01036">
    <property type="entry name" value="TCRTETB"/>
</dbReference>
<feature type="transmembrane region" description="Helical" evidence="13">
    <location>
        <begin position="192"/>
        <end position="213"/>
    </location>
</feature>
<keyword evidence="9" id="KW-0406">Ion transport</keyword>
<keyword evidence="11" id="KW-0046">Antibiotic resistance</keyword>
<dbReference type="Pfam" id="PF07690">
    <property type="entry name" value="MFS_1"/>
    <property type="match status" value="1"/>
</dbReference>
<keyword evidence="4" id="KW-0050">Antiport</keyword>
<evidence type="ECO:0000256" key="8">
    <source>
        <dbReference type="ARBA" id="ARBA00022989"/>
    </source>
</evidence>
<evidence type="ECO:0000256" key="1">
    <source>
        <dbReference type="ARBA" id="ARBA00003279"/>
    </source>
</evidence>
<keyword evidence="6 13" id="KW-0812">Transmembrane</keyword>
<feature type="transmembrane region" description="Helical" evidence="13">
    <location>
        <begin position="130"/>
        <end position="152"/>
    </location>
</feature>
<evidence type="ECO:0000259" key="14">
    <source>
        <dbReference type="PROSITE" id="PS50850"/>
    </source>
</evidence>
<evidence type="ECO:0000256" key="5">
    <source>
        <dbReference type="ARBA" id="ARBA00022475"/>
    </source>
</evidence>
<dbReference type="KEGG" id="erz:ER308_16185"/>
<sequence length="442" mass="43639">MSRTWLALPLGSMVALMIIGSSGVAVALPTLSADLGLDVAATSWVLASFGLTLAVATAVFGRWADLVGLRRPLLVGVALVAAGSMTAATAGSFEVLIAGRLVQGAGGGAVPVVVTGLVTARFSGAERARMLGVIGVIVSIVSGSGPLIGGAIEHALSWRAVVGLPVLVLLLVLPVARLATTSGDDRGVGLDLPGALLTGTSVGSGMVLLQAVGGTLAPLAMGGVAVVAAVSTATLVVHVRRRPRGFLPRRLLGDVGLRRACLAGFATLTSWLAMLLAVPELLAGVQGWEPWRIGVAMVPGAAIGALASRAVSTRRRQRDRGRIAAGLLVIGAVGLAIGGAAGGEPAPLVLGLALVAACFGGAHVVLLDAVPDLVPEGLRGGAIGLFNLAMFTGGAVGAALAGGLAGMLGLRGALVALSVFPLVGAVAALGVTRGTPVEDVSR</sequence>
<accession>A0A411YIK2</accession>
<dbReference type="InterPro" id="IPR011701">
    <property type="entry name" value="MFS"/>
</dbReference>
<keyword evidence="7" id="KW-0375">Hydrogen ion transport</keyword>
<dbReference type="RefSeq" id="WP_131155952.1">
    <property type="nucleotide sequence ID" value="NZ_CP036402.1"/>
</dbReference>
<dbReference type="Gene3D" id="1.20.1250.20">
    <property type="entry name" value="MFS general substrate transporter like domains"/>
    <property type="match status" value="1"/>
</dbReference>
<evidence type="ECO:0000256" key="13">
    <source>
        <dbReference type="SAM" id="Phobius"/>
    </source>
</evidence>
<evidence type="ECO:0000256" key="7">
    <source>
        <dbReference type="ARBA" id="ARBA00022781"/>
    </source>
</evidence>
<feature type="transmembrane region" description="Helical" evidence="13">
    <location>
        <begin position="73"/>
        <end position="91"/>
    </location>
</feature>
<dbReference type="Proteomes" id="UP000291469">
    <property type="component" value="Chromosome"/>
</dbReference>
<evidence type="ECO:0000256" key="10">
    <source>
        <dbReference type="ARBA" id="ARBA00023136"/>
    </source>
</evidence>
<evidence type="ECO:0000256" key="9">
    <source>
        <dbReference type="ARBA" id="ARBA00023065"/>
    </source>
</evidence>
<dbReference type="OrthoDB" id="3579747at2"/>
<dbReference type="PANTHER" id="PTHR23501:SF188">
    <property type="entry name" value="TETRACYCLINE RESISTANCE PROTEIN"/>
    <property type="match status" value="1"/>
</dbReference>
<dbReference type="SUPFAM" id="SSF103473">
    <property type="entry name" value="MFS general substrate transporter"/>
    <property type="match status" value="1"/>
</dbReference>
<dbReference type="InterPro" id="IPR036259">
    <property type="entry name" value="MFS_trans_sf"/>
</dbReference>
<dbReference type="AlphaFoldDB" id="A0A411YIK2"/>
<evidence type="ECO:0000256" key="12">
    <source>
        <dbReference type="ARBA" id="ARBA00040630"/>
    </source>
</evidence>
<dbReference type="GO" id="GO:0046677">
    <property type="term" value="P:response to antibiotic"/>
    <property type="evidence" value="ECO:0007669"/>
    <property type="project" value="UniProtKB-KW"/>
</dbReference>
<evidence type="ECO:0000256" key="2">
    <source>
        <dbReference type="ARBA" id="ARBA00004651"/>
    </source>
</evidence>
<comment type="function">
    <text evidence="1">Resistance to tetracycline by an active tetracycline efflux. This is an energy-dependent process that decreases the accumulation of the antibiotic in whole cells. This protein functions as a metal-tetracycline/H(+) antiporter.</text>
</comment>
<feature type="transmembrane region" description="Helical" evidence="13">
    <location>
        <begin position="43"/>
        <end position="61"/>
    </location>
</feature>
<dbReference type="GO" id="GO:1902600">
    <property type="term" value="P:proton transmembrane transport"/>
    <property type="evidence" value="ECO:0007669"/>
    <property type="project" value="UniProtKB-KW"/>
</dbReference>
<feature type="transmembrane region" description="Helical" evidence="13">
    <location>
        <begin position="260"/>
        <end position="279"/>
    </location>
</feature>
<feature type="transmembrane region" description="Helical" evidence="13">
    <location>
        <begin position="219"/>
        <end position="239"/>
    </location>
</feature>
<evidence type="ECO:0000256" key="6">
    <source>
        <dbReference type="ARBA" id="ARBA00022692"/>
    </source>
</evidence>
<dbReference type="PANTHER" id="PTHR23501">
    <property type="entry name" value="MAJOR FACILITATOR SUPERFAMILY"/>
    <property type="match status" value="1"/>
</dbReference>
<proteinExistence type="inferred from homology"/>
<organism evidence="15 16">
    <name type="scientific">Egibacter rhizosphaerae</name>
    <dbReference type="NCBI Taxonomy" id="1670831"/>
    <lineage>
        <taxon>Bacteria</taxon>
        <taxon>Bacillati</taxon>
        <taxon>Actinomycetota</taxon>
        <taxon>Nitriliruptoria</taxon>
        <taxon>Egibacterales</taxon>
        <taxon>Egibacteraceae</taxon>
        <taxon>Egibacter</taxon>
    </lineage>
</organism>
<feature type="transmembrane region" description="Helical" evidence="13">
    <location>
        <begin position="413"/>
        <end position="432"/>
    </location>
</feature>
<evidence type="ECO:0000313" key="15">
    <source>
        <dbReference type="EMBL" id="QBI20959.1"/>
    </source>
</evidence>
<evidence type="ECO:0000256" key="3">
    <source>
        <dbReference type="ARBA" id="ARBA00007520"/>
    </source>
</evidence>
<reference evidence="15 16" key="1">
    <citation type="submission" date="2019-01" db="EMBL/GenBank/DDBJ databases">
        <title>Egibacter rhizosphaerae EGI 80759T.</title>
        <authorList>
            <person name="Chen D.-D."/>
            <person name="Tian Y."/>
            <person name="Jiao J.-Y."/>
            <person name="Zhang X.-T."/>
            <person name="Zhang Y.-G."/>
            <person name="Zhang Y."/>
            <person name="Xiao M."/>
            <person name="Shu W.-S."/>
            <person name="Li W.-J."/>
        </authorList>
    </citation>
    <scope>NUCLEOTIDE SEQUENCE [LARGE SCALE GENOMIC DNA]</scope>
    <source>
        <strain evidence="15 16">EGI 80759</strain>
    </source>
</reference>
<comment type="similarity">
    <text evidence="3">Belongs to the major facilitator superfamily. TCR/Tet family.</text>
</comment>
<feature type="transmembrane region" description="Helical" evidence="13">
    <location>
        <begin position="382"/>
        <end position="407"/>
    </location>
</feature>
<keyword evidence="10 13" id="KW-0472">Membrane</keyword>
<dbReference type="PROSITE" id="PS50850">
    <property type="entry name" value="MFS"/>
    <property type="match status" value="1"/>
</dbReference>
<dbReference type="InterPro" id="IPR020846">
    <property type="entry name" value="MFS_dom"/>
</dbReference>
<keyword evidence="16" id="KW-1185">Reference proteome</keyword>
<evidence type="ECO:0000313" key="16">
    <source>
        <dbReference type="Proteomes" id="UP000291469"/>
    </source>
</evidence>
<comment type="subcellular location">
    <subcellularLocation>
        <location evidence="2">Cell membrane</location>
        <topology evidence="2">Multi-pass membrane protein</topology>
    </subcellularLocation>
</comment>
<feature type="transmembrane region" description="Helical" evidence="13">
    <location>
        <begin position="291"/>
        <end position="311"/>
    </location>
</feature>